<accession>A0A7K4ZLA2</accession>
<dbReference type="Pfam" id="PF00029">
    <property type="entry name" value="Connexin"/>
    <property type="match status" value="1"/>
</dbReference>
<evidence type="ECO:0000256" key="9">
    <source>
        <dbReference type="RuleBase" id="RU000630"/>
    </source>
</evidence>
<dbReference type="InterPro" id="IPR000500">
    <property type="entry name" value="Connexin"/>
</dbReference>
<protein>
    <recommendedName>
        <fullName evidence="9">Gap junction protein</fullName>
    </recommendedName>
</protein>
<feature type="domain" description="Connexin cysteine-rich" evidence="14">
    <location>
        <begin position="167"/>
        <end position="233"/>
    </location>
</feature>
<dbReference type="PROSITE" id="PS00408">
    <property type="entry name" value="CONNEXINS_2"/>
    <property type="match status" value="1"/>
</dbReference>
<dbReference type="FunFam" id="1.20.1440.80:FF:000001">
    <property type="entry name" value="Gap junction alpha-1"/>
    <property type="match status" value="1"/>
</dbReference>
<evidence type="ECO:0000313" key="15">
    <source>
        <dbReference type="EMBL" id="NWR71887.1"/>
    </source>
</evidence>
<dbReference type="PRINTS" id="PR00206">
    <property type="entry name" value="CONNEXIN"/>
</dbReference>
<dbReference type="Proteomes" id="UP000517892">
    <property type="component" value="Unassembled WGS sequence"/>
</dbReference>
<feature type="compositionally biased region" description="Low complexity" evidence="11">
    <location>
        <begin position="318"/>
        <end position="344"/>
    </location>
</feature>
<gene>
    <name evidence="15" type="primary">Gja10</name>
    <name evidence="15" type="ORF">CENUNI_R00612</name>
</gene>
<dbReference type="SMART" id="SM01089">
    <property type="entry name" value="Connexin_CCC"/>
    <property type="match status" value="1"/>
</dbReference>
<evidence type="ECO:0000256" key="8">
    <source>
        <dbReference type="ARBA" id="ARBA00023136"/>
    </source>
</evidence>
<comment type="subcellular location">
    <subcellularLocation>
        <location evidence="1">Cell junction</location>
        <location evidence="1">Gap junction</location>
    </subcellularLocation>
    <subcellularLocation>
        <location evidence="2 9">Cell membrane</location>
        <topology evidence="2 9">Multi-pass membrane protein</topology>
    </subcellularLocation>
</comment>
<name>A0A7K4ZLA2_9AVES</name>
<evidence type="ECO:0000256" key="2">
    <source>
        <dbReference type="ARBA" id="ARBA00004651"/>
    </source>
</evidence>
<keyword evidence="5 9" id="KW-0303">Gap junction</keyword>
<feature type="transmembrane region" description="Helical" evidence="12">
    <location>
        <begin position="210"/>
        <end position="235"/>
    </location>
</feature>
<keyword evidence="4 9" id="KW-0812">Transmembrane</keyword>
<dbReference type="GO" id="GO:0007267">
    <property type="term" value="P:cell-cell signaling"/>
    <property type="evidence" value="ECO:0007669"/>
    <property type="project" value="TreeGrafter"/>
</dbReference>
<dbReference type="AlphaFoldDB" id="A0A7K4ZLA2"/>
<evidence type="ECO:0000259" key="13">
    <source>
        <dbReference type="SMART" id="SM00037"/>
    </source>
</evidence>
<feature type="domain" description="Connexin N-terminal" evidence="13">
    <location>
        <begin position="43"/>
        <end position="76"/>
    </location>
</feature>
<evidence type="ECO:0000256" key="11">
    <source>
        <dbReference type="SAM" id="MobiDB-lite"/>
    </source>
</evidence>
<evidence type="ECO:0000256" key="7">
    <source>
        <dbReference type="ARBA" id="ARBA00022989"/>
    </source>
</evidence>
<evidence type="ECO:0000256" key="4">
    <source>
        <dbReference type="ARBA" id="ARBA00022692"/>
    </source>
</evidence>
<evidence type="ECO:0000256" key="1">
    <source>
        <dbReference type="ARBA" id="ARBA00004610"/>
    </source>
</evidence>
<dbReference type="InterPro" id="IPR019570">
    <property type="entry name" value="Connexin_CCC"/>
</dbReference>
<dbReference type="SMART" id="SM00037">
    <property type="entry name" value="CNX"/>
    <property type="match status" value="1"/>
</dbReference>
<keyword evidence="6" id="KW-0965">Cell junction</keyword>
<sequence length="446" mass="48746">MGDWNLLGSILEEVHIHSTIVGKIWLTILFIFRMLVLGVAAEDVWDDEQSEFICNTEQPGCSNICYDKAFPISLIRYWVLQIIFVSSPSLVYMGHALYRLRALEKERQKRKAHLRAQLEDLESLPEEHRRVERELRKLEEQKKVNKAPLRGSLLRTYVLHILTRSVVEVGFMIGQYLLYGFHMSPLYKCTRPPCPNTVDCFVSRPTEKTIFMVFMNSIAAVSLFLNILEIAHLGLKKIQKSLYGRPWRLEGPAEEESSLYNSKKSSMVPPACPATDASPPRPAAAPPPLAPAPPPAGLPGRQNRGQLRGAPPPRRRPGAAQHHGQQPPPSSSSEEAAGAAGAARRAPRKHSRVSICRDLEEESGDSPDSGHCPGTRKSSFLSRVLTGSRAGSDSESAASHVGSGPSPGSGSCSGSEGKRHEEGLPPGSPPPAVAMGRRVSMASIAP</sequence>
<evidence type="ECO:0000256" key="10">
    <source>
        <dbReference type="SAM" id="Coils"/>
    </source>
</evidence>
<feature type="compositionally biased region" description="Low complexity" evidence="11">
    <location>
        <begin position="402"/>
        <end position="415"/>
    </location>
</feature>
<dbReference type="PANTHER" id="PTHR11984:SF9">
    <property type="entry name" value="GAP JUNCTION ALPHA-10 PROTEIN"/>
    <property type="match status" value="1"/>
</dbReference>
<comment type="function">
    <text evidence="9">One gap junction consists of a cluster of closely packed pairs of transmembrane channels, the connexons, through which materials of low MW diffuse from one cell to a neighboring cell.</text>
</comment>
<keyword evidence="3" id="KW-1003">Cell membrane</keyword>
<organism evidence="15 16">
    <name type="scientific">Centropus unirufus</name>
    <dbReference type="NCBI Taxonomy" id="1118519"/>
    <lineage>
        <taxon>Eukaryota</taxon>
        <taxon>Metazoa</taxon>
        <taxon>Chordata</taxon>
        <taxon>Craniata</taxon>
        <taxon>Vertebrata</taxon>
        <taxon>Euteleostomi</taxon>
        <taxon>Archelosauria</taxon>
        <taxon>Archosauria</taxon>
        <taxon>Dinosauria</taxon>
        <taxon>Saurischia</taxon>
        <taxon>Theropoda</taxon>
        <taxon>Coelurosauria</taxon>
        <taxon>Aves</taxon>
        <taxon>Neognathae</taxon>
        <taxon>Neoaves</taxon>
        <taxon>Otidimorphae</taxon>
        <taxon>Cuculiformes</taxon>
        <taxon>Centropidae</taxon>
        <taxon>Centropus</taxon>
    </lineage>
</organism>
<keyword evidence="10" id="KW-0175">Coiled coil</keyword>
<evidence type="ECO:0000256" key="3">
    <source>
        <dbReference type="ARBA" id="ARBA00022475"/>
    </source>
</evidence>
<dbReference type="InterPro" id="IPR013092">
    <property type="entry name" value="Connexin_N"/>
</dbReference>
<dbReference type="PROSITE" id="PS00407">
    <property type="entry name" value="CONNEXINS_1"/>
    <property type="match status" value="1"/>
</dbReference>
<feature type="transmembrane region" description="Helical" evidence="12">
    <location>
        <begin position="78"/>
        <end position="100"/>
    </location>
</feature>
<evidence type="ECO:0000256" key="6">
    <source>
        <dbReference type="ARBA" id="ARBA00022949"/>
    </source>
</evidence>
<feature type="region of interest" description="Disordered" evidence="11">
    <location>
        <begin position="258"/>
        <end position="446"/>
    </location>
</feature>
<dbReference type="InterPro" id="IPR038359">
    <property type="entry name" value="Connexin_N_sf"/>
</dbReference>
<keyword evidence="7 12" id="KW-1133">Transmembrane helix</keyword>
<dbReference type="GO" id="GO:0005922">
    <property type="term" value="C:connexin complex"/>
    <property type="evidence" value="ECO:0007669"/>
    <property type="project" value="InterPro"/>
</dbReference>
<comment type="similarity">
    <text evidence="9">Belongs to the connexin family.</text>
</comment>
<keyword evidence="8 12" id="KW-0472">Membrane</keyword>
<evidence type="ECO:0000256" key="5">
    <source>
        <dbReference type="ARBA" id="ARBA00022868"/>
    </source>
</evidence>
<dbReference type="InterPro" id="IPR017990">
    <property type="entry name" value="Connexin_CS"/>
</dbReference>
<dbReference type="PANTHER" id="PTHR11984">
    <property type="entry name" value="CONNEXIN"/>
    <property type="match status" value="1"/>
</dbReference>
<comment type="subunit">
    <text evidence="9">A connexon is composed of a hexamer of connexins.</text>
</comment>
<dbReference type="Gene3D" id="1.20.1440.80">
    <property type="entry name" value="Gap junction channel protein cysteine-rich domain"/>
    <property type="match status" value="1"/>
</dbReference>
<evidence type="ECO:0000256" key="12">
    <source>
        <dbReference type="SAM" id="Phobius"/>
    </source>
</evidence>
<dbReference type="EMBL" id="VYZI01000074">
    <property type="protein sequence ID" value="NWR71887.1"/>
    <property type="molecule type" value="Genomic_DNA"/>
</dbReference>
<feature type="transmembrane region" description="Helical" evidence="12">
    <location>
        <begin position="20"/>
        <end position="41"/>
    </location>
</feature>
<proteinExistence type="inferred from homology"/>
<feature type="non-terminal residue" evidence="15">
    <location>
        <position position="1"/>
    </location>
</feature>
<reference evidence="15 16" key="1">
    <citation type="submission" date="2019-09" db="EMBL/GenBank/DDBJ databases">
        <title>Bird 10,000 Genomes (B10K) Project - Family phase.</title>
        <authorList>
            <person name="Zhang G."/>
        </authorList>
    </citation>
    <scope>NUCLEOTIDE SEQUENCE [LARGE SCALE GENOMIC DNA]</scope>
    <source>
        <strain evidence="15">B10K-DU-017-25</strain>
        <tissue evidence="15">Mixed tissue sample</tissue>
    </source>
</reference>
<keyword evidence="16" id="KW-1185">Reference proteome</keyword>
<feature type="non-terminal residue" evidence="15">
    <location>
        <position position="446"/>
    </location>
</feature>
<evidence type="ECO:0000259" key="14">
    <source>
        <dbReference type="SMART" id="SM01089"/>
    </source>
</evidence>
<feature type="coiled-coil region" evidence="10">
    <location>
        <begin position="104"/>
        <end position="141"/>
    </location>
</feature>
<dbReference type="GO" id="GO:0005243">
    <property type="term" value="F:gap junction channel activity"/>
    <property type="evidence" value="ECO:0007669"/>
    <property type="project" value="TreeGrafter"/>
</dbReference>
<dbReference type="OrthoDB" id="9939271at2759"/>
<feature type="compositionally biased region" description="Pro residues" evidence="11">
    <location>
        <begin position="279"/>
        <end position="297"/>
    </location>
</feature>
<evidence type="ECO:0000313" key="16">
    <source>
        <dbReference type="Proteomes" id="UP000517892"/>
    </source>
</evidence>
<comment type="caution">
    <text evidence="15">The sequence shown here is derived from an EMBL/GenBank/DDBJ whole genome shotgun (WGS) entry which is preliminary data.</text>
</comment>